<dbReference type="InterPro" id="IPR001667">
    <property type="entry name" value="DDH_dom"/>
</dbReference>
<reference evidence="9 10" key="1">
    <citation type="journal article" date="2016" name="Nat. Commun.">
        <title>Thousands of microbial genomes shed light on interconnected biogeochemical processes in an aquifer system.</title>
        <authorList>
            <person name="Anantharaman K."/>
            <person name="Brown C.T."/>
            <person name="Hug L.A."/>
            <person name="Sharon I."/>
            <person name="Castelle C.J."/>
            <person name="Probst A.J."/>
            <person name="Thomas B.C."/>
            <person name="Singh A."/>
            <person name="Wilkins M.J."/>
            <person name="Karaoz U."/>
            <person name="Brodie E.L."/>
            <person name="Williams K.H."/>
            <person name="Hubbard S.S."/>
            <person name="Banfield J.F."/>
        </authorList>
    </citation>
    <scope>NUCLEOTIDE SEQUENCE [LARGE SCALE GENOMIC DNA]</scope>
</reference>
<evidence type="ECO:0000256" key="2">
    <source>
        <dbReference type="ARBA" id="ARBA00019841"/>
    </source>
</evidence>
<evidence type="ECO:0000256" key="4">
    <source>
        <dbReference type="ARBA" id="ARBA00022801"/>
    </source>
</evidence>
<feature type="domain" description="DHHA1" evidence="7">
    <location>
        <begin position="390"/>
        <end position="484"/>
    </location>
</feature>
<evidence type="ECO:0000256" key="1">
    <source>
        <dbReference type="ARBA" id="ARBA00005915"/>
    </source>
</evidence>
<dbReference type="NCBIfam" id="TIGR00644">
    <property type="entry name" value="recJ"/>
    <property type="match status" value="1"/>
</dbReference>
<evidence type="ECO:0000259" key="8">
    <source>
        <dbReference type="Pfam" id="PF17768"/>
    </source>
</evidence>
<sequence length="611" mass="69458">MRARKEYRGHSPEILHYAQDDLLRGRFRFYFTTMRWQVKDSVTKEFLNKFPEIDPVILQLLWNRGVKVQEQIDEFLYPDYSQDIHDPFLFVEMRQAVERTLLAIRNKEKIMVHGDYDADGVCSALVVVSLLEALGANVDVYLPHRELEGYGLNLQSVDEFKKNGVNLIITTDCGISNHEEVKRVKKLGMDIIITDHHAEPPVLPEGTVAIINPHLKREIYPFRDLAGAGVAFKFVQAILKEIQIRPNEEYGIKPEEAETFEKWILDLVAIGTITDMMPIVGENRTLVKYGLIVLNKTRRIGLKKLIESLGGNKGKLYDVRTIAFQIGPRLNAAGRINHANQAYNLLKTENLDEVDNAVQNLNKTNEERQSISERVTTEVKEQIGEVGDRKVLFALGSDWPMGIVGLVAGKITDKFWRPTFVMVEKDGTISGSGRSIPEFDITSALQKAKKYLSRYGGHNGACGFTLKNKEVLGDFKKAIAKIAEEKLAEVILEPILEIDTETHLKKINWELFELLEKFSPFGKGNEHPRYLARGLRIDNLESVGSNGNHLRMMLSQGNGDRKKFIGFCLGDWCEKIKIGDNIDVVFEVDVNEWNGNRELQLKIIDLRLSEV</sequence>
<dbReference type="Pfam" id="PF02272">
    <property type="entry name" value="DHHA1"/>
    <property type="match status" value="1"/>
</dbReference>
<evidence type="ECO:0000313" key="9">
    <source>
        <dbReference type="EMBL" id="OGF21289.1"/>
    </source>
</evidence>
<accession>A0A1F5S3P5</accession>
<evidence type="ECO:0000259" key="6">
    <source>
        <dbReference type="Pfam" id="PF01368"/>
    </source>
</evidence>
<dbReference type="PANTHER" id="PTHR30255">
    <property type="entry name" value="SINGLE-STRANDED-DNA-SPECIFIC EXONUCLEASE RECJ"/>
    <property type="match status" value="1"/>
</dbReference>
<comment type="caution">
    <text evidence="9">The sequence shown here is derived from an EMBL/GenBank/DDBJ whole genome shotgun (WGS) entry which is preliminary data.</text>
</comment>
<keyword evidence="3" id="KW-0540">Nuclease</keyword>
<dbReference type="GO" id="GO:0008409">
    <property type="term" value="F:5'-3' exonuclease activity"/>
    <property type="evidence" value="ECO:0007669"/>
    <property type="project" value="InterPro"/>
</dbReference>
<dbReference type="InterPro" id="IPR041122">
    <property type="entry name" value="RecJ_OB"/>
</dbReference>
<protein>
    <recommendedName>
        <fullName evidence="2">Single-stranded-DNA-specific exonuclease RecJ</fullName>
    </recommendedName>
</protein>
<dbReference type="PANTHER" id="PTHR30255:SF2">
    <property type="entry name" value="SINGLE-STRANDED-DNA-SPECIFIC EXONUCLEASE RECJ"/>
    <property type="match status" value="1"/>
</dbReference>
<dbReference type="GO" id="GO:0006310">
    <property type="term" value="P:DNA recombination"/>
    <property type="evidence" value="ECO:0007669"/>
    <property type="project" value="InterPro"/>
</dbReference>
<dbReference type="InterPro" id="IPR004610">
    <property type="entry name" value="RecJ"/>
</dbReference>
<name>A0A1F5S3P5_9BACT</name>
<dbReference type="GO" id="GO:0006281">
    <property type="term" value="P:DNA repair"/>
    <property type="evidence" value="ECO:0007669"/>
    <property type="project" value="InterPro"/>
</dbReference>
<feature type="domain" description="RecJ OB" evidence="8">
    <location>
        <begin position="498"/>
        <end position="605"/>
    </location>
</feature>
<dbReference type="GO" id="GO:0003676">
    <property type="term" value="F:nucleic acid binding"/>
    <property type="evidence" value="ECO:0007669"/>
    <property type="project" value="InterPro"/>
</dbReference>
<dbReference type="InterPro" id="IPR051673">
    <property type="entry name" value="SSDNA_exonuclease_RecJ"/>
</dbReference>
<feature type="domain" description="DDH" evidence="6">
    <location>
        <begin position="109"/>
        <end position="272"/>
    </location>
</feature>
<dbReference type="EMBL" id="MFGA01000008">
    <property type="protein sequence ID" value="OGF21289.1"/>
    <property type="molecule type" value="Genomic_DNA"/>
</dbReference>
<evidence type="ECO:0000256" key="5">
    <source>
        <dbReference type="ARBA" id="ARBA00022839"/>
    </source>
</evidence>
<evidence type="ECO:0000259" key="7">
    <source>
        <dbReference type="Pfam" id="PF02272"/>
    </source>
</evidence>
<dbReference type="Pfam" id="PF17768">
    <property type="entry name" value="RecJ_OB"/>
    <property type="match status" value="1"/>
</dbReference>
<dbReference type="SUPFAM" id="SSF64182">
    <property type="entry name" value="DHH phosphoesterases"/>
    <property type="match status" value="1"/>
</dbReference>
<dbReference type="InterPro" id="IPR038763">
    <property type="entry name" value="DHH_sf"/>
</dbReference>
<dbReference type="InterPro" id="IPR003156">
    <property type="entry name" value="DHHA1_dom"/>
</dbReference>
<gene>
    <name evidence="9" type="ORF">A2257_00695</name>
</gene>
<dbReference type="Gene3D" id="2.40.50.460">
    <property type="match status" value="1"/>
</dbReference>
<organism evidence="9 10">
    <name type="scientific">Candidatus Falkowbacteria bacterium RIFOXYA2_FULL_38_12</name>
    <dbReference type="NCBI Taxonomy" id="1797993"/>
    <lineage>
        <taxon>Bacteria</taxon>
        <taxon>Candidatus Falkowiibacteriota</taxon>
    </lineage>
</organism>
<proteinExistence type="inferred from homology"/>
<evidence type="ECO:0000256" key="3">
    <source>
        <dbReference type="ARBA" id="ARBA00022722"/>
    </source>
</evidence>
<keyword evidence="5 9" id="KW-0269">Exonuclease</keyword>
<evidence type="ECO:0000313" key="10">
    <source>
        <dbReference type="Proteomes" id="UP000177407"/>
    </source>
</evidence>
<dbReference type="Proteomes" id="UP000177407">
    <property type="component" value="Unassembled WGS sequence"/>
</dbReference>
<dbReference type="AlphaFoldDB" id="A0A1F5S3P5"/>
<comment type="similarity">
    <text evidence="1">Belongs to the RecJ family.</text>
</comment>
<dbReference type="Pfam" id="PF01368">
    <property type="entry name" value="DHH"/>
    <property type="match status" value="1"/>
</dbReference>
<dbReference type="Gene3D" id="3.90.1640.30">
    <property type="match status" value="1"/>
</dbReference>
<keyword evidence="4" id="KW-0378">Hydrolase</keyword>